<dbReference type="EMBL" id="SLZV01000011">
    <property type="protein sequence ID" value="TCS68131.1"/>
    <property type="molecule type" value="Genomic_DNA"/>
</dbReference>
<evidence type="ECO:0000313" key="6">
    <source>
        <dbReference type="Proteomes" id="UP000702954"/>
    </source>
</evidence>
<dbReference type="InterPro" id="IPR000182">
    <property type="entry name" value="GNAT_dom"/>
</dbReference>
<dbReference type="AlphaFoldDB" id="A0A4R3JS06"/>
<accession>A0A4R3JS06</accession>
<dbReference type="SUPFAM" id="SSF55729">
    <property type="entry name" value="Acyl-CoA N-acyltransferases (Nat)"/>
    <property type="match status" value="1"/>
</dbReference>
<keyword evidence="6" id="KW-1185">Reference proteome</keyword>
<dbReference type="Pfam" id="PF14268">
    <property type="entry name" value="YoaP"/>
    <property type="match status" value="1"/>
</dbReference>
<gene>
    <name evidence="4" type="ORF">EDD74_11176</name>
    <name evidence="3" type="ORF">FAEUMB_21230</name>
</gene>
<dbReference type="Gene3D" id="3.40.630.30">
    <property type="match status" value="1"/>
</dbReference>
<comment type="caution">
    <text evidence="4">The sequence shown here is derived from an EMBL/GenBank/DDBJ whole genome shotgun (WGS) entry which is preliminary data.</text>
</comment>
<dbReference type="InterPro" id="IPR025685">
    <property type="entry name" value="YoaP-like_dom"/>
</dbReference>
<dbReference type="Proteomes" id="UP000294613">
    <property type="component" value="Unassembled WGS sequence"/>
</dbReference>
<dbReference type="CDD" id="cd04301">
    <property type="entry name" value="NAT_SF"/>
    <property type="match status" value="1"/>
</dbReference>
<evidence type="ECO:0000313" key="3">
    <source>
        <dbReference type="EMBL" id="GBU05582.1"/>
    </source>
</evidence>
<evidence type="ECO:0000259" key="2">
    <source>
        <dbReference type="Pfam" id="PF14268"/>
    </source>
</evidence>
<sequence length="248" mass="28282">MEYIKVTNENIEKEHICCAISNNNDIQVSSKKAWLSERFEDGLVFLKSTERGKCFIEYIPAENAWNPISADGYMYIDCLWVAGSFKGNGYSSDLLNACMEDSKNKGKKGLCILATAKKKPFLADPKFLKYKGFRVCDEADNGIQLWYLPFVENATLPQFKECAKHPHTDEMGYVLYYTSQCPFNAKYVPAIEGIAKEKAIQFKAIHLQSKEEAQNAPTPITTYALFLDGNYITNEQMNDKRFLKLLEK</sequence>
<dbReference type="InterPro" id="IPR016181">
    <property type="entry name" value="Acyl_CoA_acyltransferase"/>
</dbReference>
<name>A0A4R3JS06_9FIRM</name>
<feature type="domain" description="N-acetyltransferase" evidence="1">
    <location>
        <begin position="24"/>
        <end position="116"/>
    </location>
</feature>
<evidence type="ECO:0000313" key="4">
    <source>
        <dbReference type="EMBL" id="TCS68131.1"/>
    </source>
</evidence>
<dbReference type="RefSeq" id="WP_116441890.1">
    <property type="nucleotide sequence ID" value="NZ_BHEO01000008.1"/>
</dbReference>
<dbReference type="GO" id="GO:0016747">
    <property type="term" value="F:acyltransferase activity, transferring groups other than amino-acyl groups"/>
    <property type="evidence" value="ECO:0007669"/>
    <property type="project" value="InterPro"/>
</dbReference>
<dbReference type="Proteomes" id="UP000702954">
    <property type="component" value="Unassembled WGS sequence"/>
</dbReference>
<reference evidence="3 6" key="1">
    <citation type="journal article" date="2018" name="Int. J. Syst. Evol. Microbiol.">
        <title>Draft Genome Sequence of Faecalimonas umbilicata JCM 30896T, an Acetate-Producing Bacterium Isolated from Human Feces.</title>
        <authorList>
            <person name="Sakamoto M."/>
            <person name="Ikeyama N."/>
            <person name="Yuki M."/>
            <person name="Ohkuma M."/>
        </authorList>
    </citation>
    <scope>NUCLEOTIDE SEQUENCE [LARGE SCALE GENOMIC DNA]</scope>
    <source>
        <strain evidence="3 6">EGH7</strain>
    </source>
</reference>
<evidence type="ECO:0000259" key="1">
    <source>
        <dbReference type="Pfam" id="PF00583"/>
    </source>
</evidence>
<protein>
    <submittedName>
        <fullName evidence="3">N-acetyltransferase</fullName>
    </submittedName>
    <submittedName>
        <fullName evidence="4">YoaP-like protein</fullName>
    </submittedName>
</protein>
<proteinExistence type="predicted"/>
<reference evidence="4 5" key="2">
    <citation type="submission" date="2019-03" db="EMBL/GenBank/DDBJ databases">
        <title>Genomic Encyclopedia of Type Strains, Phase IV (KMG-IV): sequencing the most valuable type-strain genomes for metagenomic binning, comparative biology and taxonomic classification.</title>
        <authorList>
            <person name="Goeker M."/>
        </authorList>
    </citation>
    <scope>NUCLEOTIDE SEQUENCE [LARGE SCALE GENOMIC DNA]</scope>
    <source>
        <strain evidence="4 5">DSM 103426</strain>
    </source>
</reference>
<feature type="domain" description="YoaP-like" evidence="2">
    <location>
        <begin position="202"/>
        <end position="244"/>
    </location>
</feature>
<organism evidence="4 5">
    <name type="scientific">Faecalimonas umbilicata</name>
    <dbReference type="NCBI Taxonomy" id="1912855"/>
    <lineage>
        <taxon>Bacteria</taxon>
        <taxon>Bacillati</taxon>
        <taxon>Bacillota</taxon>
        <taxon>Clostridia</taxon>
        <taxon>Lachnospirales</taxon>
        <taxon>Lachnospiraceae</taxon>
        <taxon>Faecalimonas</taxon>
    </lineage>
</organism>
<evidence type="ECO:0000313" key="5">
    <source>
        <dbReference type="Proteomes" id="UP000294613"/>
    </source>
</evidence>
<dbReference type="Pfam" id="PF00583">
    <property type="entry name" value="Acetyltransf_1"/>
    <property type="match status" value="1"/>
</dbReference>
<dbReference type="EMBL" id="BHEO01000008">
    <property type="protein sequence ID" value="GBU05582.1"/>
    <property type="molecule type" value="Genomic_DNA"/>
</dbReference>